<protein>
    <submittedName>
        <fullName evidence="2">Uncharacterized protein</fullName>
    </submittedName>
</protein>
<reference evidence="2 3" key="1">
    <citation type="submission" date="2019-05" db="EMBL/GenBank/DDBJ databases">
        <title>Another draft genome of Portunus trituberculatus and its Hox gene families provides insights of decapod evolution.</title>
        <authorList>
            <person name="Jeong J.-H."/>
            <person name="Song I."/>
            <person name="Kim S."/>
            <person name="Choi T."/>
            <person name="Kim D."/>
            <person name="Ryu S."/>
            <person name="Kim W."/>
        </authorList>
    </citation>
    <scope>NUCLEOTIDE SEQUENCE [LARGE SCALE GENOMIC DNA]</scope>
    <source>
        <tissue evidence="2">Muscle</tissue>
    </source>
</reference>
<feature type="compositionally biased region" description="Basic and acidic residues" evidence="1">
    <location>
        <begin position="58"/>
        <end position="78"/>
    </location>
</feature>
<gene>
    <name evidence="2" type="ORF">E2C01_085180</name>
</gene>
<comment type="caution">
    <text evidence="2">The sequence shown here is derived from an EMBL/GenBank/DDBJ whole genome shotgun (WGS) entry which is preliminary data.</text>
</comment>
<dbReference type="EMBL" id="VSRR010083587">
    <property type="protein sequence ID" value="MPC90206.1"/>
    <property type="molecule type" value="Genomic_DNA"/>
</dbReference>
<proteinExistence type="predicted"/>
<feature type="region of interest" description="Disordered" evidence="1">
    <location>
        <begin position="56"/>
        <end position="84"/>
    </location>
</feature>
<sequence>MTDIWQRHPSLPAALAHHRDTPCLPRPAALCPAAIVSLGSRKDMWTLPAFSRTLQLEPKQDSTRRAGRQVESRADTARPRTTTTKRCTLRPAFSLYSETDLSRQRLFPAAIKTWRCTGVINSGQIAR</sequence>
<evidence type="ECO:0000313" key="3">
    <source>
        <dbReference type="Proteomes" id="UP000324222"/>
    </source>
</evidence>
<keyword evidence="3" id="KW-1185">Reference proteome</keyword>
<dbReference type="AlphaFoldDB" id="A0A5B7J850"/>
<evidence type="ECO:0000256" key="1">
    <source>
        <dbReference type="SAM" id="MobiDB-lite"/>
    </source>
</evidence>
<evidence type="ECO:0000313" key="2">
    <source>
        <dbReference type="EMBL" id="MPC90206.1"/>
    </source>
</evidence>
<dbReference type="Proteomes" id="UP000324222">
    <property type="component" value="Unassembled WGS sequence"/>
</dbReference>
<name>A0A5B7J850_PORTR</name>
<accession>A0A5B7J850</accession>
<organism evidence="2 3">
    <name type="scientific">Portunus trituberculatus</name>
    <name type="common">Swimming crab</name>
    <name type="synonym">Neptunus trituberculatus</name>
    <dbReference type="NCBI Taxonomy" id="210409"/>
    <lineage>
        <taxon>Eukaryota</taxon>
        <taxon>Metazoa</taxon>
        <taxon>Ecdysozoa</taxon>
        <taxon>Arthropoda</taxon>
        <taxon>Crustacea</taxon>
        <taxon>Multicrustacea</taxon>
        <taxon>Malacostraca</taxon>
        <taxon>Eumalacostraca</taxon>
        <taxon>Eucarida</taxon>
        <taxon>Decapoda</taxon>
        <taxon>Pleocyemata</taxon>
        <taxon>Brachyura</taxon>
        <taxon>Eubrachyura</taxon>
        <taxon>Portunoidea</taxon>
        <taxon>Portunidae</taxon>
        <taxon>Portuninae</taxon>
        <taxon>Portunus</taxon>
    </lineage>
</organism>